<reference evidence="7 8" key="1">
    <citation type="submission" date="2019-06" db="EMBL/GenBank/DDBJ databases">
        <title>A chromosomal-level reference genome of Carpinus fangiana (Coryloideae, Betulaceae).</title>
        <authorList>
            <person name="Yang X."/>
            <person name="Wang Z."/>
            <person name="Zhang L."/>
            <person name="Hao G."/>
            <person name="Liu J."/>
            <person name="Yang Y."/>
        </authorList>
    </citation>
    <scope>NUCLEOTIDE SEQUENCE [LARGE SCALE GENOMIC DNA]</scope>
    <source>
        <strain evidence="7">Cfa_2016G</strain>
        <tissue evidence="7">Leaf</tissue>
    </source>
</reference>
<dbReference type="GO" id="GO:0071949">
    <property type="term" value="F:FAD binding"/>
    <property type="evidence" value="ECO:0007669"/>
    <property type="project" value="InterPro"/>
</dbReference>
<evidence type="ECO:0000256" key="5">
    <source>
        <dbReference type="ARBA" id="ARBA00023033"/>
    </source>
</evidence>
<dbReference type="EMBL" id="VIBQ01000013">
    <property type="protein sequence ID" value="KAB8346349.1"/>
    <property type="molecule type" value="Genomic_DNA"/>
</dbReference>
<dbReference type="Gene3D" id="3.50.50.60">
    <property type="entry name" value="FAD/NAD(P)-binding domain"/>
    <property type="match status" value="1"/>
</dbReference>
<comment type="pathway">
    <text evidence="1">Secondary metabolite biosynthesis.</text>
</comment>
<comment type="caution">
    <text evidence="7">The sequence shown here is derived from an EMBL/GenBank/DDBJ whole genome shotgun (WGS) entry which is preliminary data.</text>
</comment>
<evidence type="ECO:0000256" key="4">
    <source>
        <dbReference type="ARBA" id="ARBA00023002"/>
    </source>
</evidence>
<keyword evidence="2" id="KW-0285">Flavoprotein</keyword>
<dbReference type="PANTHER" id="PTHR47178:SF4">
    <property type="entry name" value="FAD-DEPENDENT MONOOXYGENASE APTC"/>
    <property type="match status" value="1"/>
</dbReference>
<evidence type="ECO:0000313" key="7">
    <source>
        <dbReference type="EMBL" id="KAB8346349.1"/>
    </source>
</evidence>
<keyword evidence="5" id="KW-0503">Monooxygenase</keyword>
<keyword evidence="3" id="KW-0274">FAD</keyword>
<accession>A0A5N6KV29</accession>
<keyword evidence="4" id="KW-0560">Oxidoreductase</keyword>
<dbReference type="Pfam" id="PF01494">
    <property type="entry name" value="FAD_binding_3"/>
    <property type="match status" value="1"/>
</dbReference>
<evidence type="ECO:0000313" key="8">
    <source>
        <dbReference type="Proteomes" id="UP000327013"/>
    </source>
</evidence>
<dbReference type="InterPro" id="IPR002938">
    <property type="entry name" value="FAD-bd"/>
</dbReference>
<proteinExistence type="predicted"/>
<dbReference type="Pfam" id="PF13450">
    <property type="entry name" value="NAD_binding_8"/>
    <property type="match status" value="1"/>
</dbReference>
<name>A0A5N6KV29_9ROSI</name>
<sequence>MAQARRVVIVGAGVGGSALAALLRSRGLAATLLDKNSKPPAHSYSITLERSVITPLLAELQTDESSFVRKVTQPLLFPRASSQQSTPASLPVSRASFESYLREDLDVQWNSAVQSIDLSASPISIKLEDGRCISADILIAADGVHSVVRKSLLPDELLEVMPYAVINGRANLSFREGQDIAMRETECHHEPSVNSTLIGSTRLAYSIYKYDQDRATVDFTFSRPARVDDELYKPNRPNSGARDIPDELFAEAGRLQPLSGAFADIFDPSAMRQARLLHWLMRKSLLQRSDLDRLATRGTFFIGDAAHAMPILGGNGANQAIKDALQLSSLLHDDSAPVAGKYYDARYLDWSAAVSACDQALAAMHSSSTSVL</sequence>
<gene>
    <name evidence="7" type="ORF">FH972_023393</name>
</gene>
<organism evidence="7 8">
    <name type="scientific">Carpinus fangiana</name>
    <dbReference type="NCBI Taxonomy" id="176857"/>
    <lineage>
        <taxon>Eukaryota</taxon>
        <taxon>Viridiplantae</taxon>
        <taxon>Streptophyta</taxon>
        <taxon>Embryophyta</taxon>
        <taxon>Tracheophyta</taxon>
        <taxon>Spermatophyta</taxon>
        <taxon>Magnoliopsida</taxon>
        <taxon>eudicotyledons</taxon>
        <taxon>Gunneridae</taxon>
        <taxon>Pentapetalae</taxon>
        <taxon>rosids</taxon>
        <taxon>fabids</taxon>
        <taxon>Fagales</taxon>
        <taxon>Betulaceae</taxon>
        <taxon>Carpinus</taxon>
    </lineage>
</organism>
<evidence type="ECO:0000256" key="1">
    <source>
        <dbReference type="ARBA" id="ARBA00005179"/>
    </source>
</evidence>
<dbReference type="PANTHER" id="PTHR47178">
    <property type="entry name" value="MONOOXYGENASE, FAD-BINDING"/>
    <property type="match status" value="1"/>
</dbReference>
<keyword evidence="8" id="KW-1185">Reference proteome</keyword>
<protein>
    <recommendedName>
        <fullName evidence="6">FAD-binding domain-containing protein</fullName>
    </recommendedName>
</protein>
<dbReference type="AlphaFoldDB" id="A0A5N6KV29"/>
<evidence type="ECO:0000256" key="3">
    <source>
        <dbReference type="ARBA" id="ARBA00022827"/>
    </source>
</evidence>
<dbReference type="Proteomes" id="UP000327013">
    <property type="component" value="Unassembled WGS sequence"/>
</dbReference>
<feature type="domain" description="FAD-binding" evidence="6">
    <location>
        <begin position="298"/>
        <end position="331"/>
    </location>
</feature>
<dbReference type="InterPro" id="IPR036188">
    <property type="entry name" value="FAD/NAD-bd_sf"/>
</dbReference>
<dbReference type="PRINTS" id="PR00420">
    <property type="entry name" value="RNGMNOXGNASE"/>
</dbReference>
<dbReference type="OrthoDB" id="47494at2759"/>
<dbReference type="GO" id="GO:0004497">
    <property type="term" value="F:monooxygenase activity"/>
    <property type="evidence" value="ECO:0007669"/>
    <property type="project" value="UniProtKB-KW"/>
</dbReference>
<evidence type="ECO:0000259" key="6">
    <source>
        <dbReference type="Pfam" id="PF01494"/>
    </source>
</evidence>
<dbReference type="SUPFAM" id="SSF51905">
    <property type="entry name" value="FAD/NAD(P)-binding domain"/>
    <property type="match status" value="1"/>
</dbReference>
<evidence type="ECO:0000256" key="2">
    <source>
        <dbReference type="ARBA" id="ARBA00022630"/>
    </source>
</evidence>